<keyword evidence="1" id="KW-0472">Membrane</keyword>
<keyword evidence="3" id="KW-1185">Reference proteome</keyword>
<dbReference type="EMBL" id="JBHTCF010000006">
    <property type="protein sequence ID" value="MFC7305739.1"/>
    <property type="molecule type" value="Genomic_DNA"/>
</dbReference>
<comment type="caution">
    <text evidence="2">The sequence shown here is derived from an EMBL/GenBank/DDBJ whole genome shotgun (WGS) entry which is preliminary data.</text>
</comment>
<dbReference type="Proteomes" id="UP001596523">
    <property type="component" value="Unassembled WGS sequence"/>
</dbReference>
<keyword evidence="1" id="KW-0812">Transmembrane</keyword>
<feature type="transmembrane region" description="Helical" evidence="1">
    <location>
        <begin position="49"/>
        <end position="72"/>
    </location>
</feature>
<evidence type="ECO:0000313" key="2">
    <source>
        <dbReference type="EMBL" id="MFC7305739.1"/>
    </source>
</evidence>
<evidence type="ECO:0000313" key="3">
    <source>
        <dbReference type="Proteomes" id="UP001596523"/>
    </source>
</evidence>
<name>A0ABW2JI33_9ACTN</name>
<dbReference type="RefSeq" id="WP_381831112.1">
    <property type="nucleotide sequence ID" value="NZ_JBHTCF010000006.1"/>
</dbReference>
<evidence type="ECO:0000256" key="1">
    <source>
        <dbReference type="SAM" id="Phobius"/>
    </source>
</evidence>
<sequence length="88" mass="9165">MGRDEFIGCGGCAAGFVGAIGAVTLWGTSERTRVHLGGGFENNGMDLSVLWTELPLVAVAGCAVPTLVWVLIGRFLGRRGAAESELDQ</sequence>
<organism evidence="2 3">
    <name type="scientific">Streptomyces monticola</name>
    <dbReference type="NCBI Taxonomy" id="2666263"/>
    <lineage>
        <taxon>Bacteria</taxon>
        <taxon>Bacillati</taxon>
        <taxon>Actinomycetota</taxon>
        <taxon>Actinomycetes</taxon>
        <taxon>Kitasatosporales</taxon>
        <taxon>Streptomycetaceae</taxon>
        <taxon>Streptomyces</taxon>
    </lineage>
</organism>
<protein>
    <recommendedName>
        <fullName evidence="4">DUF3995 domain-containing protein</fullName>
    </recommendedName>
</protein>
<proteinExistence type="predicted"/>
<evidence type="ECO:0008006" key="4">
    <source>
        <dbReference type="Google" id="ProtNLM"/>
    </source>
</evidence>
<accession>A0ABW2JI33</accession>
<feature type="transmembrane region" description="Helical" evidence="1">
    <location>
        <begin position="7"/>
        <end position="29"/>
    </location>
</feature>
<reference evidence="3" key="1">
    <citation type="journal article" date="2019" name="Int. J. Syst. Evol. Microbiol.">
        <title>The Global Catalogue of Microorganisms (GCM) 10K type strain sequencing project: providing services to taxonomists for standard genome sequencing and annotation.</title>
        <authorList>
            <consortium name="The Broad Institute Genomics Platform"/>
            <consortium name="The Broad Institute Genome Sequencing Center for Infectious Disease"/>
            <person name="Wu L."/>
            <person name="Ma J."/>
        </authorList>
    </citation>
    <scope>NUCLEOTIDE SEQUENCE [LARGE SCALE GENOMIC DNA]</scope>
    <source>
        <strain evidence="3">SYNS20</strain>
    </source>
</reference>
<gene>
    <name evidence="2" type="ORF">ACFQVC_16110</name>
</gene>
<keyword evidence="1" id="KW-1133">Transmembrane helix</keyword>